<dbReference type="NCBIfam" id="TIGR03506">
    <property type="entry name" value="FlgEFG_subfam"/>
    <property type="match status" value="1"/>
</dbReference>
<dbReference type="Proteomes" id="UP000070456">
    <property type="component" value="Unassembled WGS sequence"/>
</dbReference>
<gene>
    <name evidence="6" type="primary">flgG_1</name>
    <name evidence="6" type="ORF">AN619_12310</name>
</gene>
<dbReference type="InterPro" id="IPR001444">
    <property type="entry name" value="Flag_bb_rod_N"/>
</dbReference>
<dbReference type="Pfam" id="PF00460">
    <property type="entry name" value="Flg_bb_rod"/>
    <property type="match status" value="1"/>
</dbReference>
<keyword evidence="6" id="KW-0966">Cell projection</keyword>
<dbReference type="InterPro" id="IPR037925">
    <property type="entry name" value="FlgE/F/G-like"/>
</dbReference>
<feature type="domain" description="Flagellar hook protein FlgE/F/G-like D1" evidence="5">
    <location>
        <begin position="200"/>
        <end position="262"/>
    </location>
</feature>
<dbReference type="InterPro" id="IPR053967">
    <property type="entry name" value="LlgE_F_G-like_D1"/>
</dbReference>
<dbReference type="PROSITE" id="PS00588">
    <property type="entry name" value="FLAGELLA_BB_ROD"/>
    <property type="match status" value="1"/>
</dbReference>
<feature type="domain" description="Flagellar basal-body/hook protein C-terminal" evidence="4">
    <location>
        <begin position="309"/>
        <end position="352"/>
    </location>
</feature>
<evidence type="ECO:0000259" key="4">
    <source>
        <dbReference type="Pfam" id="PF06429"/>
    </source>
</evidence>
<dbReference type="Pfam" id="PF06429">
    <property type="entry name" value="Flg_bbr_C"/>
    <property type="match status" value="1"/>
</dbReference>
<dbReference type="SUPFAM" id="SSF117143">
    <property type="entry name" value="Flagellar hook protein flgE"/>
    <property type="match status" value="1"/>
</dbReference>
<dbReference type="EMBL" id="LOEE01000028">
    <property type="protein sequence ID" value="KXG76274.1"/>
    <property type="molecule type" value="Genomic_DNA"/>
</dbReference>
<evidence type="ECO:0000313" key="7">
    <source>
        <dbReference type="Proteomes" id="UP000070456"/>
    </source>
</evidence>
<keyword evidence="6" id="KW-0969">Cilium</keyword>
<dbReference type="InterPro" id="IPR020013">
    <property type="entry name" value="Flagellar_FlgE/F/G"/>
</dbReference>
<proteinExistence type="inferred from homology"/>
<dbReference type="OrthoDB" id="9800375at2"/>
<dbReference type="AlphaFoldDB" id="A0A140L6U9"/>
<dbReference type="STRING" id="520762.AN619_12310"/>
<accession>A0A140L6U9</accession>
<evidence type="ECO:0000259" key="5">
    <source>
        <dbReference type="Pfam" id="PF22692"/>
    </source>
</evidence>
<protein>
    <submittedName>
        <fullName evidence="6">Flagellar basal-body rod protein FlgG</fullName>
    </submittedName>
</protein>
<comment type="subcellular location">
    <subcellularLocation>
        <location evidence="2">Bacterial flagellum basal body</location>
    </subcellularLocation>
</comment>
<dbReference type="PANTHER" id="PTHR30435:SF19">
    <property type="entry name" value="FLAGELLAR BASAL-BODY ROD PROTEIN FLGG"/>
    <property type="match status" value="1"/>
</dbReference>
<dbReference type="Pfam" id="PF22692">
    <property type="entry name" value="LlgE_F_G_D1"/>
    <property type="match status" value="1"/>
</dbReference>
<evidence type="ECO:0000313" key="6">
    <source>
        <dbReference type="EMBL" id="KXG76274.1"/>
    </source>
</evidence>
<evidence type="ECO:0000259" key="3">
    <source>
        <dbReference type="Pfam" id="PF00460"/>
    </source>
</evidence>
<keyword evidence="2" id="KW-0975">Bacterial flagellum</keyword>
<dbReference type="PATRIC" id="fig|520762.4.peg.1374"/>
<dbReference type="RefSeq" id="WP_068555797.1">
    <property type="nucleotide sequence ID" value="NZ_LOEE01000028.1"/>
</dbReference>
<dbReference type="GO" id="GO:0071978">
    <property type="term" value="P:bacterial-type flagellum-dependent swarming motility"/>
    <property type="evidence" value="ECO:0007669"/>
    <property type="project" value="TreeGrafter"/>
</dbReference>
<comment type="caution">
    <text evidence="6">The sequence shown here is derived from an EMBL/GenBank/DDBJ whole genome shotgun (WGS) entry which is preliminary data.</text>
</comment>
<reference evidence="6 7" key="1">
    <citation type="submission" date="2015-12" db="EMBL/GenBank/DDBJ databases">
        <title>Draft genome sequence of the thermoanaerobe Thermotalea metallivorans, an isolate from the runoff channel of the Great Artesian Basin, Australia.</title>
        <authorList>
            <person name="Patel B.K."/>
        </authorList>
    </citation>
    <scope>NUCLEOTIDE SEQUENCE [LARGE SCALE GENOMIC DNA]</scope>
    <source>
        <strain evidence="6 7">B2-1</strain>
    </source>
</reference>
<dbReference type="InterPro" id="IPR019776">
    <property type="entry name" value="Flagellar_basal_body_rod_CS"/>
</dbReference>
<organism evidence="6 7">
    <name type="scientific">Thermotalea metallivorans</name>
    <dbReference type="NCBI Taxonomy" id="520762"/>
    <lineage>
        <taxon>Bacteria</taxon>
        <taxon>Bacillati</taxon>
        <taxon>Bacillota</taxon>
        <taxon>Clostridia</taxon>
        <taxon>Peptostreptococcales</taxon>
        <taxon>Thermotaleaceae</taxon>
        <taxon>Thermotalea</taxon>
    </lineage>
</organism>
<evidence type="ECO:0000256" key="2">
    <source>
        <dbReference type="RuleBase" id="RU362116"/>
    </source>
</evidence>
<comment type="similarity">
    <text evidence="1 2">Belongs to the flagella basal body rod proteins family.</text>
</comment>
<keyword evidence="7" id="KW-1185">Reference proteome</keyword>
<evidence type="ECO:0000256" key="1">
    <source>
        <dbReference type="ARBA" id="ARBA00009677"/>
    </source>
</evidence>
<dbReference type="GO" id="GO:0009425">
    <property type="term" value="C:bacterial-type flagellum basal body"/>
    <property type="evidence" value="ECO:0007669"/>
    <property type="project" value="UniProtKB-SubCell"/>
</dbReference>
<dbReference type="InterPro" id="IPR010930">
    <property type="entry name" value="Flg_bb/hook_C_dom"/>
</dbReference>
<feature type="domain" description="Flagellar basal body rod protein N-terminal" evidence="3">
    <location>
        <begin position="5"/>
        <end position="35"/>
    </location>
</feature>
<sequence length="357" mass="39877">MLRGLYTATSAMTTNNKKLDVVTNNIANINTTGYKKDLVVSETFPEVLIKKIKGSADMMITDFFQGVEVRQNDNAYEVKTKGGFFRTKTLNGISYEKSLNFTVNPEGYLSTYYRDQDGNIDASAGYLVLGNRGPIYVGDGTLEINDRGQVLVNGNIVDNLVMMTPPAVIGTLNSGVRLDKIETNYEQGQLYETDNSLDFAIKGRGFFQVETPEGIRYTRDGSFKLNGANELVTDEGFRVFGTQGPIVIRGAHVTVSESGDIMVDGERVNRMNLINITNLKDLRKEGNNLYRMEEGMEAETEPFRGQILQGFLEGSNVDAVKEMIEMITLFRNYESNQRMIKAYDDTLQKTVNEIGKV</sequence>
<name>A0A140L6U9_9FIRM</name>
<dbReference type="PANTHER" id="PTHR30435">
    <property type="entry name" value="FLAGELLAR PROTEIN"/>
    <property type="match status" value="1"/>
</dbReference>
<keyword evidence="6" id="KW-0282">Flagellum</keyword>